<evidence type="ECO:0000313" key="4">
    <source>
        <dbReference type="EMBL" id="OTI60257.1"/>
    </source>
</evidence>
<sequence length="97" mass="10549">MGTEGFFDGLGEMLGRAIRFVVDLLSGLLGGIWGAMDDFLHGLARAIGMDASLFSFVFLVLGLLLLYSGIRAFMRRSIVGGVIWTVLGLIVMSWLIH</sequence>
<feature type="transmembrane region" description="Helical" evidence="1">
    <location>
        <begin position="78"/>
        <end position="96"/>
    </location>
</feature>
<dbReference type="Proteomes" id="UP001297540">
    <property type="component" value="Chromosome"/>
</dbReference>
<evidence type="ECO:0000313" key="3">
    <source>
        <dbReference type="EMBL" id="MUI34839.1"/>
    </source>
</evidence>
<evidence type="ECO:0000256" key="1">
    <source>
        <dbReference type="SAM" id="Phobius"/>
    </source>
</evidence>
<keyword evidence="1" id="KW-1133">Transmembrane helix</keyword>
<dbReference type="EMBL" id="CVVU01000111">
    <property type="protein sequence ID" value="CRO58163.1"/>
    <property type="molecule type" value="Genomic_DNA"/>
</dbReference>
<evidence type="ECO:0000313" key="9">
    <source>
        <dbReference type="Proteomes" id="UP000270834"/>
    </source>
</evidence>
<evidence type="ECO:0000313" key="2">
    <source>
        <dbReference type="EMBL" id="CRO58163.1"/>
    </source>
</evidence>
<dbReference type="Proteomes" id="UP000433532">
    <property type="component" value="Unassembled WGS sequence"/>
</dbReference>
<gene>
    <name evidence="5" type="ORF">ALP65_03184</name>
    <name evidence="4" type="ORF">CAZ10_18415</name>
    <name evidence="3" type="ORF">GNQ48_07465</name>
    <name evidence="6" type="ORF">L4V69_06085</name>
    <name evidence="2" type="ORF">PAERUG_P19_London_7_VIM_2_05_10_02022</name>
</gene>
<dbReference type="RefSeq" id="WP_003084806.1">
    <property type="nucleotide sequence ID" value="NZ_AP014622.1"/>
</dbReference>
<reference evidence="4 8" key="3">
    <citation type="submission" date="2017-05" db="EMBL/GenBank/DDBJ databases">
        <authorList>
            <person name="Song R."/>
            <person name="Chenine A.L."/>
            <person name="Ruprecht R.M."/>
        </authorList>
    </citation>
    <scope>NUCLEOTIDE SEQUENCE [LARGE SCALE GENOMIC DNA]</scope>
    <source>
        <strain evidence="4 8">S567_C10_BS</strain>
    </source>
</reference>
<dbReference type="Proteomes" id="UP000270834">
    <property type="component" value="Unassembled WGS sequence"/>
</dbReference>
<name>A0A071KY64_PSEAI</name>
<reference evidence="2" key="2">
    <citation type="submission" date="2015-06" db="EMBL/GenBank/DDBJ databases">
        <authorList>
            <person name="Radhakrishnan R."/>
            <person name="Underwood A."/>
            <person name="Al-Shahib A."/>
        </authorList>
    </citation>
    <scope>NUCLEOTIDE SEQUENCE</scope>
    <source>
        <strain evidence="2">P19_London_7_VIM_2_05_10</strain>
    </source>
</reference>
<dbReference type="Proteomes" id="UP000194857">
    <property type="component" value="Unassembled WGS sequence"/>
</dbReference>
<dbReference type="EMBL" id="RBSQ01000276">
    <property type="protein sequence ID" value="RMS61497.1"/>
    <property type="molecule type" value="Genomic_DNA"/>
</dbReference>
<keyword evidence="1" id="KW-0812">Transmembrane</keyword>
<proteinExistence type="predicted"/>
<reference evidence="7" key="1">
    <citation type="submission" date="2015-06" db="EMBL/GenBank/DDBJ databases">
        <authorList>
            <person name="Radhakrishnan Rajesh"/>
            <person name="Underwood Anthony"/>
            <person name="Al-Shahib Ali"/>
        </authorList>
    </citation>
    <scope>NUCLEOTIDE SEQUENCE [LARGE SCALE GENOMIC DNA]</scope>
    <source>
        <strain evidence="7">P19_London_7_VIM_2_05_10</strain>
    </source>
</reference>
<dbReference type="EMBL" id="NFFZ01000009">
    <property type="protein sequence ID" value="OTI60257.1"/>
    <property type="molecule type" value="Genomic_DNA"/>
</dbReference>
<dbReference type="OMA" id="MQVESFF"/>
<accession>A0A071KY64</accession>
<feature type="transmembrane region" description="Helical" evidence="1">
    <location>
        <begin position="17"/>
        <end position="36"/>
    </location>
</feature>
<reference evidence="6" key="7">
    <citation type="submission" date="2023-10" db="EMBL/GenBank/DDBJ databases">
        <title>Pathogen: clinical or host-associated sample.</title>
        <authorList>
            <person name="Hergert J."/>
            <person name="Casey R."/>
            <person name="Wagner J."/>
            <person name="Young E.L."/>
            <person name="Oakeson K.F."/>
        </authorList>
    </citation>
    <scope>NUCLEOTIDE SEQUENCE</scope>
    <source>
        <strain evidence="6">2021CK-01020</strain>
    </source>
</reference>
<evidence type="ECO:0000313" key="5">
    <source>
        <dbReference type="EMBL" id="RMS61497.1"/>
    </source>
</evidence>
<evidence type="ECO:0000313" key="10">
    <source>
        <dbReference type="Proteomes" id="UP000433532"/>
    </source>
</evidence>
<reference evidence="5 9" key="4">
    <citation type="submission" date="2018-08" db="EMBL/GenBank/DDBJ databases">
        <title>Recombination of ecologically and evolutionarily significant loci maintains genetic cohesion in the Pseudomonas syringae species complex.</title>
        <authorList>
            <person name="Dillon M."/>
            <person name="Thakur S."/>
            <person name="Almeida R.N.D."/>
            <person name="Weir B.S."/>
            <person name="Guttman D.S."/>
        </authorList>
    </citation>
    <scope>NUCLEOTIDE SEQUENCE [LARGE SCALE GENOMIC DNA]</scope>
    <source>
        <strain evidence="5 9">ICMP 7846</strain>
    </source>
</reference>
<reference evidence="6" key="6">
    <citation type="submission" date="2023-06" db="EMBL/GenBank/DDBJ databases">
        <authorList>
            <consortium name="Clinical and Environmental Microbiology Branch: Whole genome sequencing antimicrobial resistance pathogens in the healthcare setting"/>
        </authorList>
    </citation>
    <scope>NUCLEOTIDE SEQUENCE</scope>
    <source>
        <strain evidence="6">2021CK-01020</strain>
    </source>
</reference>
<organism evidence="5 9">
    <name type="scientific">Pseudomonas aeruginosa</name>
    <dbReference type="NCBI Taxonomy" id="287"/>
    <lineage>
        <taxon>Bacteria</taxon>
        <taxon>Pseudomonadati</taxon>
        <taxon>Pseudomonadota</taxon>
        <taxon>Gammaproteobacteria</taxon>
        <taxon>Pseudomonadales</taxon>
        <taxon>Pseudomonadaceae</taxon>
        <taxon>Pseudomonas</taxon>
    </lineage>
</organism>
<feature type="transmembrane region" description="Helical" evidence="1">
    <location>
        <begin position="42"/>
        <end position="66"/>
    </location>
</feature>
<dbReference type="KEGG" id="paeb:NCGM1900_0502"/>
<dbReference type="AlphaFoldDB" id="A0A071KY64"/>
<reference evidence="3 10" key="5">
    <citation type="submission" date="2019-11" db="EMBL/GenBank/DDBJ databases">
        <title>Genomes of ocular Pseudomonas aeruginosa isolates.</title>
        <authorList>
            <person name="Khan M."/>
            <person name="Rice S.A."/>
            <person name="Willcox M.D.P."/>
            <person name="Stapleton F."/>
        </authorList>
    </citation>
    <scope>NUCLEOTIDE SEQUENCE [LARGE SCALE GENOMIC DNA]</scope>
    <source>
        <strain evidence="3 10">PA221</strain>
    </source>
</reference>
<dbReference type="eggNOG" id="ENOG5033109">
    <property type="taxonomic scope" value="Bacteria"/>
</dbReference>
<keyword evidence="1" id="KW-0472">Membrane</keyword>
<dbReference type="Proteomes" id="UP000045039">
    <property type="component" value="Unassembled WGS sequence"/>
</dbReference>
<evidence type="ECO:0000313" key="6">
    <source>
        <dbReference type="EMBL" id="WOS78711.1"/>
    </source>
</evidence>
<protein>
    <submittedName>
        <fullName evidence="5">Uncharacterized protein</fullName>
    </submittedName>
</protein>
<evidence type="ECO:0000313" key="8">
    <source>
        <dbReference type="Proteomes" id="UP000194857"/>
    </source>
</evidence>
<dbReference type="EMBL" id="CP136986">
    <property type="protein sequence ID" value="WOS78711.1"/>
    <property type="molecule type" value="Genomic_DNA"/>
</dbReference>
<dbReference type="EMBL" id="WOAD01000004">
    <property type="protein sequence ID" value="MUI34839.1"/>
    <property type="molecule type" value="Genomic_DNA"/>
</dbReference>
<evidence type="ECO:0000313" key="7">
    <source>
        <dbReference type="Proteomes" id="UP000045039"/>
    </source>
</evidence>